<dbReference type="EMBL" id="CAGS01000124">
    <property type="protein sequence ID" value="CCF83245.1"/>
    <property type="molecule type" value="Genomic_DNA"/>
</dbReference>
<dbReference type="PANTHER" id="PTHR43214:SF43">
    <property type="entry name" value="TWO-COMPONENT RESPONSE REGULATOR"/>
    <property type="match status" value="1"/>
</dbReference>
<keyword evidence="2" id="KW-0238">DNA-binding</keyword>
<dbReference type="PANTHER" id="PTHR43214">
    <property type="entry name" value="TWO-COMPONENT RESPONSE REGULATOR"/>
    <property type="match status" value="1"/>
</dbReference>
<proteinExistence type="predicted"/>
<evidence type="ECO:0000256" key="3">
    <source>
        <dbReference type="PROSITE-ProRule" id="PRU00169"/>
    </source>
</evidence>
<reference evidence="6 7" key="1">
    <citation type="journal article" date="2012" name="ISME J.">
        <title>Nitrification expanded: discovery, physiology and genomics of a nitrite-oxidizing bacterium from the phylum Chloroflexi.</title>
        <authorList>
            <person name="Sorokin D.Y."/>
            <person name="Lucker S."/>
            <person name="Vejmelkova D."/>
            <person name="Kostrikina N.A."/>
            <person name="Kleerebezem R."/>
            <person name="Rijpstra W.I."/>
            <person name="Damste J.S."/>
            <person name="Le Paslier D."/>
            <person name="Muyzer G."/>
            <person name="Wagner M."/>
            <person name="van Loosdrecht M.C."/>
            <person name="Daims H."/>
        </authorList>
    </citation>
    <scope>NUCLEOTIDE SEQUENCE [LARGE SCALE GENOMIC DNA]</scope>
    <source>
        <strain evidence="7">none</strain>
    </source>
</reference>
<dbReference type="InterPro" id="IPR000792">
    <property type="entry name" value="Tscrpt_reg_LuxR_C"/>
</dbReference>
<dbReference type="PROSITE" id="PS00622">
    <property type="entry name" value="HTH_LUXR_1"/>
    <property type="match status" value="1"/>
</dbReference>
<dbReference type="AlphaFoldDB" id="I4EEY3"/>
<feature type="domain" description="HTH luxR-type" evidence="4">
    <location>
        <begin position="156"/>
        <end position="221"/>
    </location>
</feature>
<dbReference type="GO" id="GO:0000160">
    <property type="term" value="P:phosphorelay signal transduction system"/>
    <property type="evidence" value="ECO:0007669"/>
    <property type="project" value="InterPro"/>
</dbReference>
<comment type="caution">
    <text evidence="6">The sequence shown here is derived from an EMBL/GenBank/DDBJ whole genome shotgun (WGS) entry which is preliminary data.</text>
</comment>
<keyword evidence="1 3" id="KW-0597">Phosphoprotein</keyword>
<dbReference type="OrthoDB" id="154278at2"/>
<evidence type="ECO:0000313" key="7">
    <source>
        <dbReference type="Proteomes" id="UP000004221"/>
    </source>
</evidence>
<evidence type="ECO:0000259" key="4">
    <source>
        <dbReference type="PROSITE" id="PS50043"/>
    </source>
</evidence>
<dbReference type="GO" id="GO:0006355">
    <property type="term" value="P:regulation of DNA-templated transcription"/>
    <property type="evidence" value="ECO:0007669"/>
    <property type="project" value="InterPro"/>
</dbReference>
<organism evidence="6 7">
    <name type="scientific">Nitrolancea hollandica Lb</name>
    <dbReference type="NCBI Taxonomy" id="1129897"/>
    <lineage>
        <taxon>Bacteria</taxon>
        <taxon>Pseudomonadati</taxon>
        <taxon>Thermomicrobiota</taxon>
        <taxon>Thermomicrobia</taxon>
        <taxon>Sphaerobacterales</taxon>
        <taxon>Sphaerobacterineae</taxon>
        <taxon>Sphaerobacteraceae</taxon>
        <taxon>Nitrolancea</taxon>
    </lineage>
</organism>
<dbReference type="PRINTS" id="PR00038">
    <property type="entry name" value="HTHLUXR"/>
</dbReference>
<evidence type="ECO:0000256" key="1">
    <source>
        <dbReference type="ARBA" id="ARBA00022553"/>
    </source>
</evidence>
<dbReference type="RefSeq" id="WP_008476220.1">
    <property type="nucleotide sequence ID" value="NZ_CAGS01000124.1"/>
</dbReference>
<dbReference type="GO" id="GO:0003677">
    <property type="term" value="F:DNA binding"/>
    <property type="evidence" value="ECO:0007669"/>
    <property type="project" value="UniProtKB-KW"/>
</dbReference>
<evidence type="ECO:0000313" key="6">
    <source>
        <dbReference type="EMBL" id="CCF83245.1"/>
    </source>
</evidence>
<dbReference type="InterPro" id="IPR058245">
    <property type="entry name" value="NreC/VraR/RcsB-like_REC"/>
</dbReference>
<dbReference type="SMART" id="SM00421">
    <property type="entry name" value="HTH_LUXR"/>
    <property type="match status" value="1"/>
</dbReference>
<dbReference type="Pfam" id="PF00196">
    <property type="entry name" value="GerE"/>
    <property type="match status" value="1"/>
</dbReference>
<dbReference type="InterPro" id="IPR039420">
    <property type="entry name" value="WalR-like"/>
</dbReference>
<keyword evidence="7" id="KW-1185">Reference proteome</keyword>
<dbReference type="CDD" id="cd06170">
    <property type="entry name" value="LuxR_C_like"/>
    <property type="match status" value="1"/>
</dbReference>
<feature type="domain" description="Response regulatory" evidence="5">
    <location>
        <begin position="14"/>
        <end position="130"/>
    </location>
</feature>
<dbReference type="SMART" id="SM00448">
    <property type="entry name" value="REC"/>
    <property type="match status" value="1"/>
</dbReference>
<evidence type="ECO:0000256" key="2">
    <source>
        <dbReference type="ARBA" id="ARBA00023125"/>
    </source>
</evidence>
<feature type="modified residue" description="4-aspartylphosphate" evidence="3">
    <location>
        <position position="65"/>
    </location>
</feature>
<dbReference type="InterPro" id="IPR016032">
    <property type="entry name" value="Sig_transdc_resp-reg_C-effctor"/>
</dbReference>
<name>I4EEY3_9BACT</name>
<sequence length="229" mass="24862">MVSEAVERPAGVARLMIADDHELARAGLRSMLAGETDLTVVGEASTGREAVERCRQLQPDLVLMDVRMPELDGIGATRAIKQQCPQTSVIMVTMYENPDYLYQALKAGAAGYVLKDATQQQVLTAVRQVLDGEVLLNPSLATQLLRRLALEMPPAERPAVEPLTPREGEVLQLLAQGQTNREIARNLRVSVGTVKVHVERIIAKMGASDRAQAAVRAIELGLLNTPPRA</sequence>
<dbReference type="SUPFAM" id="SSF46894">
    <property type="entry name" value="C-terminal effector domain of the bipartite response regulators"/>
    <property type="match status" value="1"/>
</dbReference>
<accession>I4EEY3</accession>
<dbReference type="InterPro" id="IPR001789">
    <property type="entry name" value="Sig_transdc_resp-reg_receiver"/>
</dbReference>
<dbReference type="CDD" id="cd17535">
    <property type="entry name" value="REC_NarL-like"/>
    <property type="match status" value="1"/>
</dbReference>
<dbReference type="Pfam" id="PF00072">
    <property type="entry name" value="Response_reg"/>
    <property type="match status" value="1"/>
</dbReference>
<evidence type="ECO:0000259" key="5">
    <source>
        <dbReference type="PROSITE" id="PS50110"/>
    </source>
</evidence>
<dbReference type="Proteomes" id="UP000004221">
    <property type="component" value="Unassembled WGS sequence"/>
</dbReference>
<dbReference type="PROSITE" id="PS50110">
    <property type="entry name" value="RESPONSE_REGULATORY"/>
    <property type="match status" value="1"/>
</dbReference>
<gene>
    <name evidence="6" type="primary">yhcZ</name>
    <name evidence="6" type="ORF">NITHO_210001</name>
</gene>
<dbReference type="PROSITE" id="PS50043">
    <property type="entry name" value="HTH_LUXR_2"/>
    <property type="match status" value="1"/>
</dbReference>
<protein>
    <submittedName>
        <fullName evidence="6">Uncharacterized transcriptional regulatory protein yhcZ</fullName>
    </submittedName>
</protein>
<dbReference type="Gene3D" id="3.40.50.2300">
    <property type="match status" value="1"/>
</dbReference>
<dbReference type="SUPFAM" id="SSF52172">
    <property type="entry name" value="CheY-like"/>
    <property type="match status" value="1"/>
</dbReference>
<dbReference type="InterPro" id="IPR011006">
    <property type="entry name" value="CheY-like_superfamily"/>
</dbReference>